<dbReference type="EMBL" id="DVHL01000015">
    <property type="protein sequence ID" value="HIR65579.1"/>
    <property type="molecule type" value="Genomic_DNA"/>
</dbReference>
<proteinExistence type="predicted"/>
<evidence type="ECO:0000256" key="1">
    <source>
        <dbReference type="SAM" id="SignalP"/>
    </source>
</evidence>
<dbReference type="AlphaFoldDB" id="A0A9D1E3T4"/>
<name>A0A9D1E3T4_9BACT</name>
<accession>A0A9D1E3T4</accession>
<reference evidence="2" key="1">
    <citation type="submission" date="2020-10" db="EMBL/GenBank/DDBJ databases">
        <authorList>
            <person name="Gilroy R."/>
        </authorList>
    </citation>
    <scope>NUCLEOTIDE SEQUENCE</scope>
    <source>
        <strain evidence="2">CHK121-14286</strain>
    </source>
</reference>
<protein>
    <recommendedName>
        <fullName evidence="4">DUF4923 domain-containing protein</fullName>
    </recommendedName>
</protein>
<sequence length="197" mass="21647">MKKKLFIIATVLILVLSAVTVTACNTDEKLFNAFVEKLQTGYQAGTLQTKRTTAIGETLLAETSVNYTFAENGSATVQTTVRKLNENPVEGETYLESTQTSDLTADEAKEVFFDVSKISKDNFLKGQYTLSTEKTQSTLTFTASSAEKMFGVTTEEAQRISDIQVTVCVENDKLASLQITYKLDTATTVTFTATYAY</sequence>
<dbReference type="PROSITE" id="PS51257">
    <property type="entry name" value="PROKAR_LIPOPROTEIN"/>
    <property type="match status" value="1"/>
</dbReference>
<keyword evidence="1" id="KW-0732">Signal</keyword>
<organism evidence="2 3">
    <name type="scientific">Candidatus Fimimonas gallinarum</name>
    <dbReference type="NCBI Taxonomy" id="2840821"/>
    <lineage>
        <taxon>Bacteria</taxon>
        <taxon>Pseudomonadati</taxon>
        <taxon>Myxococcota</taxon>
        <taxon>Myxococcia</taxon>
        <taxon>Myxococcales</taxon>
        <taxon>Cystobacterineae</taxon>
        <taxon>Myxococcaceae</taxon>
        <taxon>Myxococcaceae incertae sedis</taxon>
        <taxon>Candidatus Fimimonas</taxon>
    </lineage>
</organism>
<feature type="signal peptide" evidence="1">
    <location>
        <begin position="1"/>
        <end position="23"/>
    </location>
</feature>
<comment type="caution">
    <text evidence="2">The sequence shown here is derived from an EMBL/GenBank/DDBJ whole genome shotgun (WGS) entry which is preliminary data.</text>
</comment>
<dbReference type="Proteomes" id="UP000824200">
    <property type="component" value="Unassembled WGS sequence"/>
</dbReference>
<gene>
    <name evidence="2" type="ORF">IAC95_01660</name>
</gene>
<feature type="chain" id="PRO_5039585986" description="DUF4923 domain-containing protein" evidence="1">
    <location>
        <begin position="24"/>
        <end position="197"/>
    </location>
</feature>
<evidence type="ECO:0008006" key="4">
    <source>
        <dbReference type="Google" id="ProtNLM"/>
    </source>
</evidence>
<reference evidence="2" key="2">
    <citation type="journal article" date="2021" name="PeerJ">
        <title>Extensive microbial diversity within the chicken gut microbiome revealed by metagenomics and culture.</title>
        <authorList>
            <person name="Gilroy R."/>
            <person name="Ravi A."/>
            <person name="Getino M."/>
            <person name="Pursley I."/>
            <person name="Horton D.L."/>
            <person name="Alikhan N.F."/>
            <person name="Baker D."/>
            <person name="Gharbi K."/>
            <person name="Hall N."/>
            <person name="Watson M."/>
            <person name="Adriaenssens E.M."/>
            <person name="Foster-Nyarko E."/>
            <person name="Jarju S."/>
            <person name="Secka A."/>
            <person name="Antonio M."/>
            <person name="Oren A."/>
            <person name="Chaudhuri R.R."/>
            <person name="La Ragione R."/>
            <person name="Hildebrand F."/>
            <person name="Pallen M.J."/>
        </authorList>
    </citation>
    <scope>NUCLEOTIDE SEQUENCE</scope>
    <source>
        <strain evidence="2">CHK121-14286</strain>
    </source>
</reference>
<evidence type="ECO:0000313" key="2">
    <source>
        <dbReference type="EMBL" id="HIR65579.1"/>
    </source>
</evidence>
<evidence type="ECO:0000313" key="3">
    <source>
        <dbReference type="Proteomes" id="UP000824200"/>
    </source>
</evidence>